<comment type="similarity">
    <text evidence="8">Belongs to the RNR ribonuclease family. RNase R subfamily.</text>
</comment>
<dbReference type="InterPro" id="IPR012340">
    <property type="entry name" value="NA-bd_OB-fold"/>
</dbReference>
<evidence type="ECO:0000313" key="10">
    <source>
        <dbReference type="EMBL" id="QTL97077.1"/>
    </source>
</evidence>
<evidence type="ECO:0000256" key="5">
    <source>
        <dbReference type="ARBA" id="ARBA00022801"/>
    </source>
</evidence>
<protein>
    <recommendedName>
        <fullName evidence="8">Ribonuclease R</fullName>
        <shortName evidence="8">RNase R</shortName>
        <ecNumber evidence="8">3.1.13.1</ecNumber>
    </recommendedName>
</protein>
<dbReference type="SMART" id="SM00955">
    <property type="entry name" value="RNB"/>
    <property type="match status" value="1"/>
</dbReference>
<feature type="domain" description="S1 motif" evidence="9">
    <location>
        <begin position="625"/>
        <end position="705"/>
    </location>
</feature>
<proteinExistence type="inferred from homology"/>
<dbReference type="CDD" id="cd04471">
    <property type="entry name" value="S1_RNase_R"/>
    <property type="match status" value="1"/>
</dbReference>
<evidence type="ECO:0000256" key="7">
    <source>
        <dbReference type="ARBA" id="ARBA00022884"/>
    </source>
</evidence>
<dbReference type="SMART" id="SM00357">
    <property type="entry name" value="CSP"/>
    <property type="match status" value="2"/>
</dbReference>
<evidence type="ECO:0000256" key="3">
    <source>
        <dbReference type="ARBA" id="ARBA00022490"/>
    </source>
</evidence>
<keyword evidence="4 8" id="KW-0540">Nuclease</keyword>
<reference evidence="10" key="1">
    <citation type="submission" date="2019-12" db="EMBL/GenBank/DDBJ databases">
        <authorList>
            <person name="zhang j."/>
            <person name="sun C.M."/>
        </authorList>
    </citation>
    <scope>NUCLEOTIDE SEQUENCE</scope>
    <source>
        <strain evidence="10">NS-1</strain>
    </source>
</reference>
<dbReference type="InterPro" id="IPR050180">
    <property type="entry name" value="RNR_Ribonuclease"/>
</dbReference>
<evidence type="ECO:0000256" key="6">
    <source>
        <dbReference type="ARBA" id="ARBA00022839"/>
    </source>
</evidence>
<sequence length="707" mass="81713">MSARERLLDFMKNKAYRPMTRAELFSHFNISKDEQRVMKRVLRSLEKEGLIYQNNKGCFGLPEKMDLIAGRLQGNQKGFAFLIPDDPAKEDVFIGSSNMNGAMHNDKVFVRVLPHVKGKRQEGEVVHIIEHANTRIVGNFERSKYFGFVVPDNKRIFYDLFIPREEINGAKQAQKVVAEVTRWPDKKRNPEGKIVEILGFKEEAGVDIEAIIRQLDLPQGFPEGVIQELADISEVIDTAELENRHDLRGLSMFTIDGADAKDLDDAVSLEDLGRGRFRLGVHIADVSHYVREGSDLDKEALNRGTSIYLVDRVIPMLPPKLSNGICSLNPGEDRLTMSVFITYQLEPLKIINSEILPSIIRTNYRLTYREVNDILLNDDQELIAKYDNIIGQLRMMNELRSKIKRERFSSGSVNFDFPEARVILDEQGKPTAIEKRSHGTAEQLIEEFMIAANRVVAEEMSWREIPFIYRVHDRPDNDRLLEFNEFIHNFGYHLKGVDNEIHPRALQDLLESVRDKPEERVINTMLLRSMKQAVYSPYNIGHFGLSIEYYSHFTSPIRRYPDLMIHRIIKEVISKGQLSKKRIKSLEERLNTVAEHSSLQERRAMEAERDSVELKKIEFMKDKIGREYEGIINGVTNFGLFVELDNTVEGLVHVENLKDDYYHYNDKQHCLIGESTRKVYRFGDRVTVKVDKVNPDERELDFVLAED</sequence>
<keyword evidence="11" id="KW-1185">Reference proteome</keyword>
<dbReference type="Pfam" id="PF08206">
    <property type="entry name" value="OB_RNB"/>
    <property type="match status" value="1"/>
</dbReference>
<dbReference type="Pfam" id="PF00773">
    <property type="entry name" value="RNB"/>
    <property type="match status" value="1"/>
</dbReference>
<evidence type="ECO:0000313" key="11">
    <source>
        <dbReference type="Proteomes" id="UP000665020"/>
    </source>
</evidence>
<dbReference type="GO" id="GO:0008859">
    <property type="term" value="F:exoribonuclease II activity"/>
    <property type="evidence" value="ECO:0007669"/>
    <property type="project" value="UniProtKB-UniRule"/>
</dbReference>
<dbReference type="InterPro" id="IPR011129">
    <property type="entry name" value="CSD"/>
</dbReference>
<dbReference type="InterPro" id="IPR004476">
    <property type="entry name" value="RNase_II/RNase_R"/>
</dbReference>
<dbReference type="RefSeq" id="WP_230868737.1">
    <property type="nucleotide sequence ID" value="NZ_CP046640.1"/>
</dbReference>
<dbReference type="GO" id="GO:0003723">
    <property type="term" value="F:RNA binding"/>
    <property type="evidence" value="ECO:0007669"/>
    <property type="project" value="UniProtKB-UniRule"/>
</dbReference>
<dbReference type="Pfam" id="PF17876">
    <property type="entry name" value="CSD2"/>
    <property type="match status" value="1"/>
</dbReference>
<dbReference type="InterPro" id="IPR003029">
    <property type="entry name" value="S1_domain"/>
</dbReference>
<keyword evidence="6 8" id="KW-0269">Exonuclease</keyword>
<organism evidence="10 11">
    <name type="scientific">Iocasia fonsfrigidae</name>
    <dbReference type="NCBI Taxonomy" id="2682810"/>
    <lineage>
        <taxon>Bacteria</taxon>
        <taxon>Bacillati</taxon>
        <taxon>Bacillota</taxon>
        <taxon>Clostridia</taxon>
        <taxon>Halanaerobiales</taxon>
        <taxon>Halanaerobiaceae</taxon>
        <taxon>Iocasia</taxon>
    </lineage>
</organism>
<dbReference type="GO" id="GO:0005829">
    <property type="term" value="C:cytosol"/>
    <property type="evidence" value="ECO:0007669"/>
    <property type="project" value="TreeGrafter"/>
</dbReference>
<dbReference type="SUPFAM" id="SSF50249">
    <property type="entry name" value="Nucleic acid-binding proteins"/>
    <property type="match status" value="4"/>
</dbReference>
<evidence type="ECO:0000256" key="8">
    <source>
        <dbReference type="HAMAP-Rule" id="MF_01895"/>
    </source>
</evidence>
<comment type="function">
    <text evidence="8">3'-5' exoribonuclease that releases 5'-nucleoside monophosphates and is involved in maturation of structured RNAs.</text>
</comment>
<dbReference type="PROSITE" id="PS01175">
    <property type="entry name" value="RIBONUCLEASE_II"/>
    <property type="match status" value="1"/>
</dbReference>
<dbReference type="SMART" id="SM00316">
    <property type="entry name" value="S1"/>
    <property type="match status" value="1"/>
</dbReference>
<dbReference type="PANTHER" id="PTHR23355:SF9">
    <property type="entry name" value="DIS3-LIKE EXONUCLEASE 2"/>
    <property type="match status" value="1"/>
</dbReference>
<dbReference type="PANTHER" id="PTHR23355">
    <property type="entry name" value="RIBONUCLEASE"/>
    <property type="match status" value="1"/>
</dbReference>
<dbReference type="EMBL" id="CP046640">
    <property type="protein sequence ID" value="QTL97077.1"/>
    <property type="molecule type" value="Genomic_DNA"/>
</dbReference>
<dbReference type="EC" id="3.1.13.1" evidence="8"/>
<dbReference type="NCBIfam" id="TIGR02063">
    <property type="entry name" value="RNase_R"/>
    <property type="match status" value="1"/>
</dbReference>
<keyword evidence="7 8" id="KW-0694">RNA-binding</keyword>
<evidence type="ECO:0000259" key="9">
    <source>
        <dbReference type="PROSITE" id="PS50126"/>
    </source>
</evidence>
<name>A0A8A7KDV8_9FIRM</name>
<dbReference type="InterPro" id="IPR022966">
    <property type="entry name" value="RNase_II/R_CS"/>
</dbReference>
<dbReference type="HAMAP" id="MF_01895">
    <property type="entry name" value="RNase_R"/>
    <property type="match status" value="1"/>
</dbReference>
<dbReference type="InterPro" id="IPR040476">
    <property type="entry name" value="CSD2"/>
</dbReference>
<evidence type="ECO:0000256" key="4">
    <source>
        <dbReference type="ARBA" id="ARBA00022722"/>
    </source>
</evidence>
<comment type="catalytic activity">
    <reaction evidence="1 8">
        <text>Exonucleolytic cleavage in the 3'- to 5'-direction to yield nucleoside 5'-phosphates.</text>
        <dbReference type="EC" id="3.1.13.1"/>
    </reaction>
</comment>
<keyword evidence="3 8" id="KW-0963">Cytoplasm</keyword>
<dbReference type="Proteomes" id="UP000665020">
    <property type="component" value="Chromosome"/>
</dbReference>
<gene>
    <name evidence="8 10" type="primary">rnr</name>
    <name evidence="10" type="ORF">GM661_03325</name>
</gene>
<dbReference type="PROSITE" id="PS50126">
    <property type="entry name" value="S1"/>
    <property type="match status" value="1"/>
</dbReference>
<dbReference type="GO" id="GO:0006402">
    <property type="term" value="P:mRNA catabolic process"/>
    <property type="evidence" value="ECO:0007669"/>
    <property type="project" value="TreeGrafter"/>
</dbReference>
<accession>A0A8A7KDV8</accession>
<dbReference type="InterPro" id="IPR001900">
    <property type="entry name" value="RNase_II/R"/>
</dbReference>
<dbReference type="NCBIfam" id="TIGR00358">
    <property type="entry name" value="3_prime_RNase"/>
    <property type="match status" value="1"/>
</dbReference>
<dbReference type="InterPro" id="IPR011805">
    <property type="entry name" value="RNase_R"/>
</dbReference>
<evidence type="ECO:0000256" key="1">
    <source>
        <dbReference type="ARBA" id="ARBA00001849"/>
    </source>
</evidence>
<dbReference type="KEGG" id="ifn:GM661_03325"/>
<keyword evidence="5 8" id="KW-0378">Hydrolase</keyword>
<dbReference type="Pfam" id="PF00575">
    <property type="entry name" value="S1"/>
    <property type="match status" value="1"/>
</dbReference>
<dbReference type="AlphaFoldDB" id="A0A8A7KDV8"/>
<evidence type="ECO:0000256" key="2">
    <source>
        <dbReference type="ARBA" id="ARBA00004496"/>
    </source>
</evidence>
<dbReference type="Gene3D" id="2.40.50.140">
    <property type="entry name" value="Nucleic acid-binding proteins"/>
    <property type="match status" value="3"/>
</dbReference>
<dbReference type="InterPro" id="IPR013223">
    <property type="entry name" value="RNase_B_OB_dom"/>
</dbReference>
<comment type="subcellular location">
    <subcellularLocation>
        <location evidence="2 8">Cytoplasm</location>
    </subcellularLocation>
</comment>